<dbReference type="InterPro" id="IPR017871">
    <property type="entry name" value="ABC_transporter-like_CS"/>
</dbReference>
<dbReference type="Proteomes" id="UP000245921">
    <property type="component" value="Unassembled WGS sequence"/>
</dbReference>
<reference evidence="8 9" key="1">
    <citation type="submission" date="2018-05" db="EMBL/GenBank/DDBJ databases">
        <title>Genomic Encyclopedia of Type Strains, Phase IV (KMG-IV): sequencing the most valuable type-strain genomes for metagenomic binning, comparative biology and taxonomic classification.</title>
        <authorList>
            <person name="Goeker M."/>
        </authorList>
    </citation>
    <scope>NUCLEOTIDE SEQUENCE [LARGE SCALE GENOMIC DNA]</scope>
    <source>
        <strain evidence="8 9">DSM 24906</strain>
    </source>
</reference>
<dbReference type="PROSITE" id="PS51371">
    <property type="entry name" value="CBS"/>
    <property type="match status" value="1"/>
</dbReference>
<proteinExistence type="inferred from homology"/>
<dbReference type="PROSITE" id="PS00211">
    <property type="entry name" value="ABC_TRANSPORTER_1"/>
    <property type="match status" value="1"/>
</dbReference>
<dbReference type="FunFam" id="3.40.50.300:FF:000425">
    <property type="entry name" value="Probable ABC transporter, ATP-binding subunit"/>
    <property type="match status" value="1"/>
</dbReference>
<accession>A0AA45C7L9</accession>
<evidence type="ECO:0000256" key="2">
    <source>
        <dbReference type="ARBA" id="ARBA00022448"/>
    </source>
</evidence>
<comment type="similarity">
    <text evidence="1">Belongs to the ABC transporter superfamily.</text>
</comment>
<keyword evidence="4 8" id="KW-0067">ATP-binding</keyword>
<dbReference type="EMBL" id="QGGI01000005">
    <property type="protein sequence ID" value="PWJ95417.1"/>
    <property type="molecule type" value="Genomic_DNA"/>
</dbReference>
<dbReference type="InterPro" id="IPR027417">
    <property type="entry name" value="P-loop_NTPase"/>
</dbReference>
<keyword evidence="9" id="KW-1185">Reference proteome</keyword>
<dbReference type="GO" id="GO:0016887">
    <property type="term" value="F:ATP hydrolysis activity"/>
    <property type="evidence" value="ECO:0007669"/>
    <property type="project" value="InterPro"/>
</dbReference>
<sequence length="364" mass="41925">MSIKLKNIYKKYDDFTAIENINIEFEDHKIIVLIGPSGCGKTTLLKIINKLIERSSGEIYINNNSIDDIDTISLRRSIGYVIQEIGLFPHMTVKENISIVPKLLKWPKKKIEDRIKYLMELVNLDYEININKYPAQLSGGQRQRVGVARGLAADPEILLMDEPFGAIDPINRETLQNAFLEIQNKIKKTIIFVTHDIREAIKLGDKIAILNKGKIEQYDNTINIIKRPKNSFVRNLLGEDSEFKALEFIKVSESLSQNYTVLNINNYEDQVFNMIKNNNLKFIIFNDENNKFSGYLDLMNKDKFNIEKIKKLNVKSDFSLFDSLNIMLKAGVSKIPVINNKNEIIGLLEFESIFKHFSLSEVNK</sequence>
<dbReference type="PANTHER" id="PTHR43117:SF4">
    <property type="entry name" value="OSMOPROTECTANT IMPORT ATP-BINDING PROTEIN OSMV"/>
    <property type="match status" value="1"/>
</dbReference>
<evidence type="ECO:0000256" key="1">
    <source>
        <dbReference type="ARBA" id="ARBA00005417"/>
    </source>
</evidence>
<dbReference type="Pfam" id="PF00005">
    <property type="entry name" value="ABC_tran"/>
    <property type="match status" value="1"/>
</dbReference>
<dbReference type="Pfam" id="PF00571">
    <property type="entry name" value="CBS"/>
    <property type="match status" value="1"/>
</dbReference>
<dbReference type="InterPro" id="IPR003439">
    <property type="entry name" value="ABC_transporter-like_ATP-bd"/>
</dbReference>
<dbReference type="SUPFAM" id="SSF54631">
    <property type="entry name" value="CBS-domain pair"/>
    <property type="match status" value="1"/>
</dbReference>
<dbReference type="SMART" id="SM00382">
    <property type="entry name" value="AAA"/>
    <property type="match status" value="1"/>
</dbReference>
<keyword evidence="2" id="KW-0813">Transport</keyword>
<keyword evidence="3" id="KW-0547">Nucleotide-binding</keyword>
<evidence type="ECO:0000256" key="3">
    <source>
        <dbReference type="ARBA" id="ARBA00022741"/>
    </source>
</evidence>
<dbReference type="PROSITE" id="PS50893">
    <property type="entry name" value="ABC_TRANSPORTER_2"/>
    <property type="match status" value="1"/>
</dbReference>
<comment type="caution">
    <text evidence="8">The sequence shown here is derived from an EMBL/GenBank/DDBJ whole genome shotgun (WGS) entry which is preliminary data.</text>
</comment>
<evidence type="ECO:0000259" key="6">
    <source>
        <dbReference type="PROSITE" id="PS50893"/>
    </source>
</evidence>
<dbReference type="Gene3D" id="3.10.580.10">
    <property type="entry name" value="CBS-domain"/>
    <property type="match status" value="1"/>
</dbReference>
<dbReference type="InterPro" id="IPR003593">
    <property type="entry name" value="AAA+_ATPase"/>
</dbReference>
<organism evidence="8 9">
    <name type="scientific">Oceanotoga teriensis</name>
    <dbReference type="NCBI Taxonomy" id="515440"/>
    <lineage>
        <taxon>Bacteria</taxon>
        <taxon>Thermotogati</taxon>
        <taxon>Thermotogota</taxon>
        <taxon>Thermotogae</taxon>
        <taxon>Petrotogales</taxon>
        <taxon>Petrotogaceae</taxon>
        <taxon>Oceanotoga</taxon>
    </lineage>
</organism>
<dbReference type="SUPFAM" id="SSF52540">
    <property type="entry name" value="P-loop containing nucleoside triphosphate hydrolases"/>
    <property type="match status" value="1"/>
</dbReference>
<name>A0AA45C7L9_9BACT</name>
<keyword evidence="5" id="KW-0129">CBS domain</keyword>
<feature type="domain" description="ABC transporter" evidence="6">
    <location>
        <begin position="3"/>
        <end position="237"/>
    </location>
</feature>
<feature type="domain" description="CBS" evidence="7">
    <location>
        <begin position="306"/>
        <end position="364"/>
    </location>
</feature>
<dbReference type="GO" id="GO:0015697">
    <property type="term" value="P:quaternary ammonium group transport"/>
    <property type="evidence" value="ECO:0007669"/>
    <property type="project" value="UniProtKB-ARBA"/>
</dbReference>
<gene>
    <name evidence="8" type="ORF">C7380_10544</name>
</gene>
<evidence type="ECO:0000259" key="7">
    <source>
        <dbReference type="PROSITE" id="PS51371"/>
    </source>
</evidence>
<evidence type="ECO:0000313" key="9">
    <source>
        <dbReference type="Proteomes" id="UP000245921"/>
    </source>
</evidence>
<dbReference type="AlphaFoldDB" id="A0AA45C7L9"/>
<dbReference type="PANTHER" id="PTHR43117">
    <property type="entry name" value="OSMOPROTECTANT IMPORT ATP-BINDING PROTEIN OSMV"/>
    <property type="match status" value="1"/>
</dbReference>
<evidence type="ECO:0000256" key="5">
    <source>
        <dbReference type="PROSITE-ProRule" id="PRU00703"/>
    </source>
</evidence>
<evidence type="ECO:0000256" key="4">
    <source>
        <dbReference type="ARBA" id="ARBA00022840"/>
    </source>
</evidence>
<dbReference type="Gene3D" id="3.40.50.300">
    <property type="entry name" value="P-loop containing nucleotide triphosphate hydrolases"/>
    <property type="match status" value="1"/>
</dbReference>
<dbReference type="InterPro" id="IPR046342">
    <property type="entry name" value="CBS_dom_sf"/>
</dbReference>
<evidence type="ECO:0000313" key="8">
    <source>
        <dbReference type="EMBL" id="PWJ95417.1"/>
    </source>
</evidence>
<dbReference type="InterPro" id="IPR000644">
    <property type="entry name" value="CBS_dom"/>
</dbReference>
<dbReference type="GO" id="GO:0005524">
    <property type="term" value="F:ATP binding"/>
    <property type="evidence" value="ECO:0007669"/>
    <property type="project" value="UniProtKB-KW"/>
</dbReference>
<protein>
    <submittedName>
        <fullName evidence="8">Osmoprotectant transport system ATP-binding protein</fullName>
    </submittedName>
</protein>
<dbReference type="RefSeq" id="WP_109604331.1">
    <property type="nucleotide sequence ID" value="NZ_QGGI01000005.1"/>
</dbReference>